<dbReference type="AlphaFoldDB" id="A0A8H5CMP4"/>
<dbReference type="CDD" id="cd22191">
    <property type="entry name" value="DPBB_RlpA_EXP_N-like"/>
    <property type="match status" value="1"/>
</dbReference>
<comment type="caution">
    <text evidence="2">The sequence shown here is derived from an EMBL/GenBank/DDBJ whole genome shotgun (WGS) entry which is preliminary data.</text>
</comment>
<sequence>MPGVQAEGKDLLCYRDYPTVHIYPLFSPSPRAPTGPADELSPPAVRPLQDRLPPGTNKKATLELVVLTLEILIMWWLYQRTCCEPNRIDLSQGAFKHLADLSEGEIEIDWNWSSN</sequence>
<dbReference type="SUPFAM" id="SSF50685">
    <property type="entry name" value="Barwin-like endoglucanases"/>
    <property type="match status" value="1"/>
</dbReference>
<dbReference type="Proteomes" id="UP000559256">
    <property type="component" value="Unassembled WGS sequence"/>
</dbReference>
<evidence type="ECO:0000313" key="3">
    <source>
        <dbReference type="Proteomes" id="UP000559256"/>
    </source>
</evidence>
<feature type="region of interest" description="Disordered" evidence="1">
    <location>
        <begin position="27"/>
        <end position="53"/>
    </location>
</feature>
<dbReference type="EMBL" id="JAACJM010000140">
    <property type="protein sequence ID" value="KAF5343447.1"/>
    <property type="molecule type" value="Genomic_DNA"/>
</dbReference>
<dbReference type="OrthoDB" id="406505at2759"/>
<organism evidence="2 3">
    <name type="scientific">Tetrapyrgos nigripes</name>
    <dbReference type="NCBI Taxonomy" id="182062"/>
    <lineage>
        <taxon>Eukaryota</taxon>
        <taxon>Fungi</taxon>
        <taxon>Dikarya</taxon>
        <taxon>Basidiomycota</taxon>
        <taxon>Agaricomycotina</taxon>
        <taxon>Agaricomycetes</taxon>
        <taxon>Agaricomycetidae</taxon>
        <taxon>Agaricales</taxon>
        <taxon>Marasmiineae</taxon>
        <taxon>Marasmiaceae</taxon>
        <taxon>Tetrapyrgos</taxon>
    </lineage>
</organism>
<proteinExistence type="predicted"/>
<name>A0A8H5CMP4_9AGAR</name>
<evidence type="ECO:0000256" key="1">
    <source>
        <dbReference type="SAM" id="MobiDB-lite"/>
    </source>
</evidence>
<dbReference type="InterPro" id="IPR036908">
    <property type="entry name" value="RlpA-like_sf"/>
</dbReference>
<dbReference type="Gene3D" id="2.40.40.10">
    <property type="entry name" value="RlpA-like domain"/>
    <property type="match status" value="1"/>
</dbReference>
<reference evidence="2 3" key="1">
    <citation type="journal article" date="2020" name="ISME J.">
        <title>Uncovering the hidden diversity of litter-decomposition mechanisms in mushroom-forming fungi.</title>
        <authorList>
            <person name="Floudas D."/>
            <person name="Bentzer J."/>
            <person name="Ahren D."/>
            <person name="Johansson T."/>
            <person name="Persson P."/>
            <person name="Tunlid A."/>
        </authorList>
    </citation>
    <scope>NUCLEOTIDE SEQUENCE [LARGE SCALE GENOMIC DNA]</scope>
    <source>
        <strain evidence="2 3">CBS 291.85</strain>
    </source>
</reference>
<gene>
    <name evidence="2" type="ORF">D9758_011820</name>
</gene>
<protein>
    <submittedName>
        <fullName evidence="2">Uncharacterized protein</fullName>
    </submittedName>
</protein>
<evidence type="ECO:0000313" key="2">
    <source>
        <dbReference type="EMBL" id="KAF5343447.1"/>
    </source>
</evidence>
<keyword evidence="3" id="KW-1185">Reference proteome</keyword>
<accession>A0A8H5CMP4</accession>